<dbReference type="AlphaFoldDB" id="A0A2D0N6S3"/>
<protein>
    <recommendedName>
        <fullName evidence="4">ADP/GDP-polyphosphate phosphotransferase</fullName>
        <ecNumber evidence="4">2.7.4.-</ecNumber>
    </recommendedName>
    <alternativeName>
        <fullName evidence="4">Polyphosphate kinase PPK2</fullName>
    </alternativeName>
</protein>
<dbReference type="GO" id="GO:0006793">
    <property type="term" value="P:phosphorus metabolic process"/>
    <property type="evidence" value="ECO:0007669"/>
    <property type="project" value="InterPro"/>
</dbReference>
<dbReference type="EMBL" id="PDUD01000027">
    <property type="protein sequence ID" value="PHN04157.1"/>
    <property type="molecule type" value="Genomic_DNA"/>
</dbReference>
<dbReference type="Gene3D" id="3.40.50.300">
    <property type="entry name" value="P-loop containing nucleotide triphosphate hydrolases"/>
    <property type="match status" value="1"/>
</dbReference>
<dbReference type="EC" id="2.7.4.-" evidence="4"/>
<dbReference type="PANTHER" id="PTHR34383">
    <property type="entry name" value="POLYPHOSPHATE:AMP PHOSPHOTRANSFERASE-RELATED"/>
    <property type="match status" value="1"/>
</dbReference>
<proteinExistence type="inferred from homology"/>
<keyword evidence="2 4" id="KW-0808">Transferase</keyword>
<comment type="subunit">
    <text evidence="4">Homotetramer.</text>
</comment>
<dbReference type="InterPro" id="IPR016898">
    <property type="entry name" value="Polyphosphate_phosphotransfera"/>
</dbReference>
<dbReference type="NCBIfam" id="TIGR03707">
    <property type="entry name" value="PPK2_P_aer"/>
    <property type="match status" value="1"/>
</dbReference>
<dbReference type="PANTHER" id="PTHR34383:SF1">
    <property type="entry name" value="ADP-POLYPHOSPHATE PHOSPHOTRANSFERASE"/>
    <property type="match status" value="1"/>
</dbReference>
<comment type="caution">
    <text evidence="6">The sequence shown here is derived from an EMBL/GenBank/DDBJ whole genome shotgun (WGS) entry which is preliminary data.</text>
</comment>
<keyword evidence="7" id="KW-1185">Reference proteome</keyword>
<dbReference type="InterPro" id="IPR022488">
    <property type="entry name" value="PPK2-related"/>
</dbReference>
<keyword evidence="3 4" id="KW-0418">Kinase</keyword>
<evidence type="ECO:0000256" key="3">
    <source>
        <dbReference type="ARBA" id="ARBA00022777"/>
    </source>
</evidence>
<evidence type="ECO:0000256" key="2">
    <source>
        <dbReference type="ARBA" id="ARBA00022679"/>
    </source>
</evidence>
<evidence type="ECO:0000313" key="7">
    <source>
        <dbReference type="Proteomes" id="UP000223913"/>
    </source>
</evidence>
<evidence type="ECO:0000313" key="6">
    <source>
        <dbReference type="EMBL" id="PHN04157.1"/>
    </source>
</evidence>
<evidence type="ECO:0000256" key="4">
    <source>
        <dbReference type="RuleBase" id="RU369062"/>
    </source>
</evidence>
<dbReference type="InterPro" id="IPR027417">
    <property type="entry name" value="P-loop_NTPase"/>
</dbReference>
<evidence type="ECO:0000256" key="1">
    <source>
        <dbReference type="ARBA" id="ARBA00009924"/>
    </source>
</evidence>
<organism evidence="6 7">
    <name type="scientific">Flavilitoribacter nigricans (strain ATCC 23147 / DSM 23189 / NBRC 102662 / NCIMB 1420 / SS-2)</name>
    <name type="common">Lewinella nigricans</name>
    <dbReference type="NCBI Taxonomy" id="1122177"/>
    <lineage>
        <taxon>Bacteria</taxon>
        <taxon>Pseudomonadati</taxon>
        <taxon>Bacteroidota</taxon>
        <taxon>Saprospiria</taxon>
        <taxon>Saprospirales</taxon>
        <taxon>Lewinellaceae</taxon>
        <taxon>Flavilitoribacter</taxon>
    </lineage>
</organism>
<dbReference type="SUPFAM" id="SSF52540">
    <property type="entry name" value="P-loop containing nucleoside triphosphate hydrolases"/>
    <property type="match status" value="1"/>
</dbReference>
<dbReference type="RefSeq" id="WP_099152543.1">
    <property type="nucleotide sequence ID" value="NZ_PDUD01000027.1"/>
</dbReference>
<feature type="domain" description="Polyphosphate kinase-2-related" evidence="5">
    <location>
        <begin position="14"/>
        <end position="233"/>
    </location>
</feature>
<evidence type="ECO:0000259" key="5">
    <source>
        <dbReference type="Pfam" id="PF03976"/>
    </source>
</evidence>
<name>A0A2D0N6S3_FLAN2</name>
<sequence>MKRRTIEEFYQVDSRYIEELYFLQVELLKLQKHVHEQGLRLAIVFEGRDTAGKGAAIFRFSQFLNPRAYRIIALGKPTELERKQWYFQRYIKALPNAGEIVFFDRSWYNRAVVEPVMGFCSPEQYEMFMQQVCPLEKMLTEDGILLVKLWFSIDAQQQKERIKERQENPLKRWKVSPVDLAAQEKWDEFTTYKNSMFERTHSDYAPWVVIRGRTREESRIQAMRHLLSLIEFEGRSAELPPPDPEVLRLWDKI</sequence>
<dbReference type="PIRSF" id="PIRSF028756">
    <property type="entry name" value="PPK2_prd"/>
    <property type="match status" value="1"/>
</dbReference>
<dbReference type="InterPro" id="IPR022486">
    <property type="entry name" value="PPK2_PA0141"/>
</dbReference>
<accession>A0A2D0N6S3</accession>
<comment type="function">
    <text evidence="4">Uses inorganic polyphosphate (polyP) as a donor to convert GDP to GTP or ADP to ATP.</text>
</comment>
<reference evidence="6 7" key="1">
    <citation type="submission" date="2017-10" db="EMBL/GenBank/DDBJ databases">
        <title>The draft genome sequence of Lewinella nigricans NBRC 102662.</title>
        <authorList>
            <person name="Wang K."/>
        </authorList>
    </citation>
    <scope>NUCLEOTIDE SEQUENCE [LARGE SCALE GENOMIC DNA]</scope>
    <source>
        <strain evidence="6 7">NBRC 102662</strain>
    </source>
</reference>
<dbReference type="Proteomes" id="UP000223913">
    <property type="component" value="Unassembled WGS sequence"/>
</dbReference>
<dbReference type="GO" id="GO:0008976">
    <property type="term" value="F:polyphosphate kinase activity"/>
    <property type="evidence" value="ECO:0007669"/>
    <property type="project" value="UniProtKB-UniRule"/>
</dbReference>
<comment type="similarity">
    <text evidence="1 4">Belongs to the polyphosphate kinase 2 (PPK2) family. Class I subfamily.</text>
</comment>
<gene>
    <name evidence="6" type="primary">ppk2</name>
    <name evidence="6" type="ORF">CRP01_23465</name>
</gene>
<dbReference type="Pfam" id="PF03976">
    <property type="entry name" value="PPK2"/>
    <property type="match status" value="1"/>
</dbReference>
<dbReference type="OrthoDB" id="9775224at2"/>